<proteinExistence type="predicted"/>
<reference evidence="6 7" key="1">
    <citation type="submission" date="2019-07" db="EMBL/GenBank/DDBJ databases">
        <title>Microlunatus dokdonensis sp. nov. isolated from the rhizospheric soil of the wild plant Elymus tsukushiensis.</title>
        <authorList>
            <person name="Ghim S.-Y."/>
            <person name="Hwang Y.-J."/>
            <person name="Son J.-S."/>
            <person name="Shin J.-H."/>
        </authorList>
    </citation>
    <scope>NUCLEOTIDE SEQUENCE [LARGE SCALE GENOMIC DNA]</scope>
    <source>
        <strain evidence="6 7">KUDC0627</strain>
    </source>
</reference>
<dbReference type="PROSITE" id="PS00041">
    <property type="entry name" value="HTH_ARAC_FAMILY_1"/>
    <property type="match status" value="1"/>
</dbReference>
<dbReference type="RefSeq" id="WP_143985571.1">
    <property type="nucleotide sequence ID" value="NZ_CP041692.1"/>
</dbReference>
<dbReference type="Proteomes" id="UP000319263">
    <property type="component" value="Chromosome"/>
</dbReference>
<evidence type="ECO:0000256" key="3">
    <source>
        <dbReference type="ARBA" id="ARBA00023163"/>
    </source>
</evidence>
<keyword evidence="2" id="KW-0238">DNA-binding</keyword>
<evidence type="ECO:0000313" key="7">
    <source>
        <dbReference type="Proteomes" id="UP000319263"/>
    </source>
</evidence>
<feature type="domain" description="HTH araC/xylS-type" evidence="5">
    <location>
        <begin position="181"/>
        <end position="288"/>
    </location>
</feature>
<evidence type="ECO:0000313" key="6">
    <source>
        <dbReference type="EMBL" id="QDP95603.1"/>
    </source>
</evidence>
<dbReference type="InterPro" id="IPR018060">
    <property type="entry name" value="HTH_AraC"/>
</dbReference>
<dbReference type="PANTHER" id="PTHR46796:SF15">
    <property type="entry name" value="BLL1074 PROTEIN"/>
    <property type="match status" value="1"/>
</dbReference>
<organism evidence="6 7">
    <name type="scientific">Microlunatus elymi</name>
    <dbReference type="NCBI Taxonomy" id="2596828"/>
    <lineage>
        <taxon>Bacteria</taxon>
        <taxon>Bacillati</taxon>
        <taxon>Actinomycetota</taxon>
        <taxon>Actinomycetes</taxon>
        <taxon>Propionibacteriales</taxon>
        <taxon>Propionibacteriaceae</taxon>
        <taxon>Microlunatus</taxon>
    </lineage>
</organism>
<dbReference type="InterPro" id="IPR018062">
    <property type="entry name" value="HTH_AraC-typ_CS"/>
</dbReference>
<evidence type="ECO:0000256" key="1">
    <source>
        <dbReference type="ARBA" id="ARBA00023015"/>
    </source>
</evidence>
<dbReference type="Pfam" id="PF12833">
    <property type="entry name" value="HTH_18"/>
    <property type="match status" value="1"/>
</dbReference>
<dbReference type="PANTHER" id="PTHR46796">
    <property type="entry name" value="HTH-TYPE TRANSCRIPTIONAL ACTIVATOR RHAS-RELATED"/>
    <property type="match status" value="1"/>
</dbReference>
<dbReference type="GO" id="GO:0043565">
    <property type="term" value="F:sequence-specific DNA binding"/>
    <property type="evidence" value="ECO:0007669"/>
    <property type="project" value="InterPro"/>
</dbReference>
<keyword evidence="1" id="KW-0805">Transcription regulation</keyword>
<protein>
    <submittedName>
        <fullName evidence="6">AraC family transcriptional regulator</fullName>
    </submittedName>
</protein>
<dbReference type="InterPro" id="IPR050204">
    <property type="entry name" value="AraC_XylS_family_regulators"/>
</dbReference>
<dbReference type="Pfam" id="PF20240">
    <property type="entry name" value="DUF6597"/>
    <property type="match status" value="1"/>
</dbReference>
<dbReference type="AlphaFoldDB" id="A0A516PWP5"/>
<dbReference type="InterPro" id="IPR046532">
    <property type="entry name" value="DUF6597"/>
</dbReference>
<dbReference type="OrthoDB" id="2559672at2"/>
<keyword evidence="3" id="KW-0804">Transcription</keyword>
<dbReference type="KEGG" id="mik:FOE78_06500"/>
<evidence type="ECO:0000256" key="4">
    <source>
        <dbReference type="SAM" id="MobiDB-lite"/>
    </source>
</evidence>
<dbReference type="EMBL" id="CP041692">
    <property type="protein sequence ID" value="QDP95603.1"/>
    <property type="molecule type" value="Genomic_DNA"/>
</dbReference>
<sequence length="296" mass="31833">MKSSSADPVRSSAPGAHGHEAARHSTPPRGILGLPDRLPYQVTRTQPSDELRWCIDRFWTSAWQIPPGRAVTARVLPHPTVNLTLESGELVITGVARGVFNRTLTGNDRVFGIKLRPGVARLLIDIEVGALSGQGQPAEAVMGLAAELAEQLRGCRRDRERIAVTEALFGSRLAGPSAELSLVQEAVAALTSDPDVRRVRDVTGQLGVSERTLQRLFADYLGLTPGWVLRRGRLHAAAERLIQLAASATSERTALADVAAEFGYADQAHLTNDFTKIIGLPPASWLSTLISEHPAG</sequence>
<evidence type="ECO:0000256" key="2">
    <source>
        <dbReference type="ARBA" id="ARBA00023125"/>
    </source>
</evidence>
<dbReference type="GO" id="GO:0003700">
    <property type="term" value="F:DNA-binding transcription factor activity"/>
    <property type="evidence" value="ECO:0007669"/>
    <property type="project" value="InterPro"/>
</dbReference>
<keyword evidence="7" id="KW-1185">Reference proteome</keyword>
<name>A0A516PWP5_9ACTN</name>
<dbReference type="SMART" id="SM00342">
    <property type="entry name" value="HTH_ARAC"/>
    <property type="match status" value="1"/>
</dbReference>
<dbReference type="PROSITE" id="PS01124">
    <property type="entry name" value="HTH_ARAC_FAMILY_2"/>
    <property type="match status" value="1"/>
</dbReference>
<feature type="region of interest" description="Disordered" evidence="4">
    <location>
        <begin position="1"/>
        <end position="36"/>
    </location>
</feature>
<gene>
    <name evidence="6" type="ORF">FOE78_06500</name>
</gene>
<accession>A0A516PWP5</accession>
<dbReference type="Gene3D" id="1.10.10.60">
    <property type="entry name" value="Homeodomain-like"/>
    <property type="match status" value="1"/>
</dbReference>
<evidence type="ECO:0000259" key="5">
    <source>
        <dbReference type="PROSITE" id="PS01124"/>
    </source>
</evidence>